<dbReference type="OrthoDB" id="194358at2759"/>
<comment type="caution">
    <text evidence="1">The sequence shown here is derived from an EMBL/GenBank/DDBJ whole genome shotgun (WGS) entry which is preliminary data.</text>
</comment>
<gene>
    <name evidence="1" type="ORF">CSOL1703_00006165</name>
</gene>
<organism evidence="1 2">
    <name type="scientific">Clonostachys solani</name>
    <dbReference type="NCBI Taxonomy" id="160281"/>
    <lineage>
        <taxon>Eukaryota</taxon>
        <taxon>Fungi</taxon>
        <taxon>Dikarya</taxon>
        <taxon>Ascomycota</taxon>
        <taxon>Pezizomycotina</taxon>
        <taxon>Sordariomycetes</taxon>
        <taxon>Hypocreomycetidae</taxon>
        <taxon>Hypocreales</taxon>
        <taxon>Bionectriaceae</taxon>
        <taxon>Clonostachys</taxon>
    </lineage>
</organism>
<name>A0A9P0EQX3_9HYPO</name>
<reference evidence="2" key="1">
    <citation type="submission" date="2019-06" db="EMBL/GenBank/DDBJ databases">
        <authorList>
            <person name="Broberg M."/>
        </authorList>
    </citation>
    <scope>NUCLEOTIDE SEQUENCE [LARGE SCALE GENOMIC DNA]</scope>
</reference>
<sequence length="125" mass="14134">MIQNFKLAQSYANERIYFTAMQPTASDVFDTSYIDMTSSAELAEAINSMFAWYRDSIVYYAYVANVPTISQDGKDPSRHFCSSRWFTRSKAGSLLSAVSQITGINKNFLNGNWHLRMASVAEKMS</sequence>
<keyword evidence="2" id="KW-1185">Reference proteome</keyword>
<dbReference type="AlphaFoldDB" id="A0A9P0EQX3"/>
<accession>A0A9P0EQX3</accession>
<evidence type="ECO:0000313" key="2">
    <source>
        <dbReference type="Proteomes" id="UP000775872"/>
    </source>
</evidence>
<evidence type="ECO:0000313" key="1">
    <source>
        <dbReference type="EMBL" id="CAH0056228.1"/>
    </source>
</evidence>
<reference evidence="1 2" key="2">
    <citation type="submission" date="2021-10" db="EMBL/GenBank/DDBJ databases">
        <authorList>
            <person name="Piombo E."/>
        </authorList>
    </citation>
    <scope>NUCLEOTIDE SEQUENCE [LARGE SCALE GENOMIC DNA]</scope>
</reference>
<protein>
    <submittedName>
        <fullName evidence="1">Uncharacterized protein</fullName>
    </submittedName>
</protein>
<proteinExistence type="predicted"/>
<dbReference type="PANTHER" id="PTHR10622">
    <property type="entry name" value="HET DOMAIN-CONTAINING PROTEIN"/>
    <property type="match status" value="1"/>
</dbReference>
<dbReference type="PANTHER" id="PTHR10622:SF10">
    <property type="entry name" value="HET DOMAIN-CONTAINING PROTEIN"/>
    <property type="match status" value="1"/>
</dbReference>
<dbReference type="EMBL" id="CABFOC020000063">
    <property type="protein sequence ID" value="CAH0056228.1"/>
    <property type="molecule type" value="Genomic_DNA"/>
</dbReference>
<dbReference type="Proteomes" id="UP000775872">
    <property type="component" value="Unassembled WGS sequence"/>
</dbReference>